<accession>A0A6I9VCF8</accession>
<dbReference type="SUPFAM" id="SSF56112">
    <property type="entry name" value="Protein kinase-like (PK-like)"/>
    <property type="match status" value="1"/>
</dbReference>
<dbReference type="PANTHER" id="PTHR11012">
    <property type="entry name" value="PROTEIN KINASE-LIKE DOMAIN-CONTAINING"/>
    <property type="match status" value="1"/>
</dbReference>
<dbReference type="PANTHER" id="PTHR11012:SF12">
    <property type="entry name" value="CHK KINASE-LIKE DOMAIN-CONTAINING PROTEIN-RELATED"/>
    <property type="match status" value="1"/>
</dbReference>
<dbReference type="SMART" id="SM00587">
    <property type="entry name" value="CHK"/>
    <property type="match status" value="1"/>
</dbReference>
<sequence length="431" mass="50007">MDDAKSLSSFTATEYDKDELVPPQWLNNGFLERVLQPQNSGEICQITNIEIQPATKKGEHYASVMFRVKVTFTLSGDCDATQCQQTKSFIVKALPELAGEKQRLLENSKLFETEIGIYNDVLPKLVEKLRLAGECIRFGADCLHHALMPNKVLVFDDLRQLGYEIVRNRALTLSEIKAGYLKLAKWHAASYKLANEQPKSFETFADSFMTLPYVVNSSFISGGIKNFINMLDTVSSLTMYKRYFQPLQSDWATKCRATYTEYFSNRQPQTWYGICHGDLLANNLMFRHDSLTGELEDVLLVDYQLAYMGPLVNDLIYSYFMLYTPEQRASNHDELFEYYFRHFVQTLQLLGCQTEMLTLESFQQQLKRQRVLALFLLVSFLPIRYALRAGLIDRDHLMATDEERRDLYYDKNYIAELHTILPMYLQFGYLQ</sequence>
<feature type="domain" description="CHK kinase-like" evidence="1">
    <location>
        <begin position="153"/>
        <end position="349"/>
    </location>
</feature>
<dbReference type="InterPro" id="IPR011009">
    <property type="entry name" value="Kinase-like_dom_sf"/>
</dbReference>
<dbReference type="Proteomes" id="UP001652620">
    <property type="component" value="Chromosome 2"/>
</dbReference>
<dbReference type="AlphaFoldDB" id="A0A6I9VCF8"/>
<dbReference type="GeneID" id="105230973"/>
<keyword evidence="2" id="KW-1185">Reference proteome</keyword>
<dbReference type="InterPro" id="IPR015897">
    <property type="entry name" value="CHK_kinase-like"/>
</dbReference>
<reference evidence="2" key="1">
    <citation type="submission" date="2025-05" db="UniProtKB">
        <authorList>
            <consortium name="RefSeq"/>
        </authorList>
    </citation>
    <scope>NUCLEOTIDE SEQUENCE [LARGE SCALE GENOMIC DNA]</scope>
</reference>
<proteinExistence type="predicted"/>
<reference evidence="3" key="2">
    <citation type="submission" date="2025-08" db="UniProtKB">
        <authorList>
            <consortium name="RefSeq"/>
        </authorList>
    </citation>
    <scope>IDENTIFICATION</scope>
    <source>
        <tissue evidence="3">Adult</tissue>
    </source>
</reference>
<dbReference type="Gene3D" id="3.90.1200.10">
    <property type="match status" value="1"/>
</dbReference>
<dbReference type="KEGG" id="bdr:105230973"/>
<dbReference type="InterPro" id="IPR004119">
    <property type="entry name" value="EcKL"/>
</dbReference>
<dbReference type="Pfam" id="PF02958">
    <property type="entry name" value="EcKL"/>
    <property type="match status" value="1"/>
</dbReference>
<dbReference type="OrthoDB" id="8250698at2759"/>
<dbReference type="RefSeq" id="XP_011210335.3">
    <property type="nucleotide sequence ID" value="XM_011212033.4"/>
</dbReference>
<organism evidence="2 3">
    <name type="scientific">Bactrocera dorsalis</name>
    <name type="common">Oriental fruit fly</name>
    <name type="synonym">Dacus dorsalis</name>
    <dbReference type="NCBI Taxonomy" id="27457"/>
    <lineage>
        <taxon>Eukaryota</taxon>
        <taxon>Metazoa</taxon>
        <taxon>Ecdysozoa</taxon>
        <taxon>Arthropoda</taxon>
        <taxon>Hexapoda</taxon>
        <taxon>Insecta</taxon>
        <taxon>Pterygota</taxon>
        <taxon>Neoptera</taxon>
        <taxon>Endopterygota</taxon>
        <taxon>Diptera</taxon>
        <taxon>Brachycera</taxon>
        <taxon>Muscomorpha</taxon>
        <taxon>Tephritoidea</taxon>
        <taxon>Tephritidae</taxon>
        <taxon>Bactrocera</taxon>
        <taxon>Bactrocera</taxon>
    </lineage>
</organism>
<evidence type="ECO:0000313" key="3">
    <source>
        <dbReference type="RefSeq" id="XP_011210335.3"/>
    </source>
</evidence>
<evidence type="ECO:0000259" key="1">
    <source>
        <dbReference type="SMART" id="SM00587"/>
    </source>
</evidence>
<dbReference type="InParanoid" id="A0A6I9VCF8"/>
<evidence type="ECO:0000313" key="2">
    <source>
        <dbReference type="Proteomes" id="UP001652620"/>
    </source>
</evidence>
<protein>
    <submittedName>
        <fullName evidence="3">Uncharacterized protein LOC105230973</fullName>
    </submittedName>
</protein>
<name>A0A6I9VCF8_BACDO</name>
<gene>
    <name evidence="3" type="primary">LOC105230973</name>
</gene>